<dbReference type="OrthoDB" id="464481at2"/>
<dbReference type="PRINTS" id="PR00039">
    <property type="entry name" value="HTHLYSR"/>
</dbReference>
<dbReference type="InterPro" id="IPR000847">
    <property type="entry name" value="LysR_HTH_N"/>
</dbReference>
<keyword evidence="4" id="KW-0804">Transcription</keyword>
<dbReference type="SUPFAM" id="SSF46785">
    <property type="entry name" value="Winged helix' DNA-binding domain"/>
    <property type="match status" value="1"/>
</dbReference>
<accession>A0A2N7TJC3</accession>
<dbReference type="Gene3D" id="1.10.10.10">
    <property type="entry name" value="Winged helix-like DNA-binding domain superfamily/Winged helix DNA-binding domain"/>
    <property type="match status" value="1"/>
</dbReference>
<dbReference type="Proteomes" id="UP000235346">
    <property type="component" value="Unassembled WGS sequence"/>
</dbReference>
<evidence type="ECO:0000256" key="1">
    <source>
        <dbReference type="ARBA" id="ARBA00009437"/>
    </source>
</evidence>
<dbReference type="FunFam" id="1.10.10.10:FF:000001">
    <property type="entry name" value="LysR family transcriptional regulator"/>
    <property type="match status" value="1"/>
</dbReference>
<proteinExistence type="inferred from homology"/>
<dbReference type="RefSeq" id="WP_102628845.1">
    <property type="nucleotide sequence ID" value="NZ_PDOH01000014.1"/>
</dbReference>
<dbReference type="InterPro" id="IPR036388">
    <property type="entry name" value="WH-like_DNA-bd_sf"/>
</dbReference>
<dbReference type="Pfam" id="PF00126">
    <property type="entry name" value="HTH_1"/>
    <property type="match status" value="1"/>
</dbReference>
<dbReference type="EMBL" id="PNRE01000070">
    <property type="protein sequence ID" value="PMR68292.1"/>
    <property type="molecule type" value="Genomic_DNA"/>
</dbReference>
<dbReference type="PANTHER" id="PTHR30419">
    <property type="entry name" value="HTH-TYPE TRANSCRIPTIONAL REGULATOR YBHD"/>
    <property type="match status" value="1"/>
</dbReference>
<evidence type="ECO:0000259" key="5">
    <source>
        <dbReference type="PROSITE" id="PS50931"/>
    </source>
</evidence>
<keyword evidence="7" id="KW-1185">Reference proteome</keyword>
<dbReference type="Gene3D" id="3.40.190.290">
    <property type="match status" value="1"/>
</dbReference>
<gene>
    <name evidence="6" type="ORF">C1H66_15805</name>
</gene>
<dbReference type="PROSITE" id="PS50931">
    <property type="entry name" value="HTH_LYSR"/>
    <property type="match status" value="1"/>
</dbReference>
<dbReference type="GO" id="GO:0005829">
    <property type="term" value="C:cytosol"/>
    <property type="evidence" value="ECO:0007669"/>
    <property type="project" value="TreeGrafter"/>
</dbReference>
<dbReference type="InterPro" id="IPR050950">
    <property type="entry name" value="HTH-type_LysR_regulators"/>
</dbReference>
<dbReference type="Pfam" id="PF03466">
    <property type="entry name" value="LysR_substrate"/>
    <property type="match status" value="1"/>
</dbReference>
<dbReference type="InterPro" id="IPR005119">
    <property type="entry name" value="LysR_subst-bd"/>
</dbReference>
<evidence type="ECO:0000256" key="4">
    <source>
        <dbReference type="ARBA" id="ARBA00023163"/>
    </source>
</evidence>
<name>A0A2N7TJC3_9GAMM</name>
<protein>
    <recommendedName>
        <fullName evidence="5">HTH lysR-type domain-containing protein</fullName>
    </recommendedName>
</protein>
<dbReference type="GO" id="GO:0003700">
    <property type="term" value="F:DNA-binding transcription factor activity"/>
    <property type="evidence" value="ECO:0007669"/>
    <property type="project" value="InterPro"/>
</dbReference>
<dbReference type="InterPro" id="IPR036390">
    <property type="entry name" value="WH_DNA-bd_sf"/>
</dbReference>
<keyword evidence="3" id="KW-0238">DNA-binding</keyword>
<evidence type="ECO:0000313" key="6">
    <source>
        <dbReference type="EMBL" id="PMR68292.1"/>
    </source>
</evidence>
<dbReference type="SUPFAM" id="SSF53850">
    <property type="entry name" value="Periplasmic binding protein-like II"/>
    <property type="match status" value="1"/>
</dbReference>
<keyword evidence="2" id="KW-0805">Transcription regulation</keyword>
<dbReference type="CDD" id="cd05466">
    <property type="entry name" value="PBP2_LTTR_substrate"/>
    <property type="match status" value="1"/>
</dbReference>
<reference evidence="6 7" key="1">
    <citation type="submission" date="2018-01" db="EMBL/GenBank/DDBJ databases">
        <title>Halomonas endophytica sp. nov., isolated from storage liquid in the stems of Populus euphratica.</title>
        <authorList>
            <person name="Chen C."/>
        </authorList>
    </citation>
    <scope>NUCLEOTIDE SEQUENCE [LARGE SCALE GENOMIC DNA]</scope>
    <source>
        <strain evidence="6 7">DSM 26881</strain>
    </source>
</reference>
<sequence length="307" mass="35397">MSFSNRDFMLLDQRLFKAFMAAAQTQSFTHAATRAHMTQSGVSQHIAKLEEQIGVTLFKRIGKKVVLTDAGKALMHYVRQQMHSTQQFMDRVHAMETRVAGLVSYAMPPSCLMSPHFPMLLERRRAHPDIELNITLTSTQEVVRMLLENQMDFGFVTENNNHPLLRYRLFCQEEYVLVSSDPAPLQELTDSSILEQRFIWYPGSSYYYDRWLKHVFPERCHLNTYSLTFAGEINSINGAIDMVAGGLGMAVIPSHCVASLLEQERLCRHQASQPLLNDIHIITIKDHEYPRRVEQVIDWFFDMVADK</sequence>
<evidence type="ECO:0000313" key="7">
    <source>
        <dbReference type="Proteomes" id="UP000235346"/>
    </source>
</evidence>
<dbReference type="AlphaFoldDB" id="A0A2N7TJC3"/>
<evidence type="ECO:0000256" key="2">
    <source>
        <dbReference type="ARBA" id="ARBA00023015"/>
    </source>
</evidence>
<evidence type="ECO:0000256" key="3">
    <source>
        <dbReference type="ARBA" id="ARBA00023125"/>
    </source>
</evidence>
<comment type="caution">
    <text evidence="6">The sequence shown here is derived from an EMBL/GenBank/DDBJ whole genome shotgun (WGS) entry which is preliminary data.</text>
</comment>
<organism evidence="6 7">
    <name type="scientific">Halomonas heilongjiangensis</name>
    <dbReference type="NCBI Taxonomy" id="1387883"/>
    <lineage>
        <taxon>Bacteria</taxon>
        <taxon>Pseudomonadati</taxon>
        <taxon>Pseudomonadota</taxon>
        <taxon>Gammaproteobacteria</taxon>
        <taxon>Oceanospirillales</taxon>
        <taxon>Halomonadaceae</taxon>
        <taxon>Halomonas</taxon>
    </lineage>
</organism>
<comment type="similarity">
    <text evidence="1">Belongs to the LysR transcriptional regulatory family.</text>
</comment>
<dbReference type="GO" id="GO:0003677">
    <property type="term" value="F:DNA binding"/>
    <property type="evidence" value="ECO:0007669"/>
    <property type="project" value="UniProtKB-KW"/>
</dbReference>
<feature type="domain" description="HTH lysR-type" evidence="5">
    <location>
        <begin position="11"/>
        <end position="68"/>
    </location>
</feature>